<dbReference type="InterPro" id="IPR036010">
    <property type="entry name" value="2Fe-2S_ferredoxin-like_sf"/>
</dbReference>
<evidence type="ECO:0000313" key="3">
    <source>
        <dbReference type="Proteomes" id="UP000198733"/>
    </source>
</evidence>
<dbReference type="InterPro" id="IPR042204">
    <property type="entry name" value="2Fe-2S-bd_N"/>
</dbReference>
<dbReference type="Gene3D" id="3.10.20.440">
    <property type="entry name" value="2Fe-2S iron-sulphur cluster binding domain, sarcosine oxidase, alpha subunit, N-terminal domain"/>
    <property type="match status" value="1"/>
</dbReference>
<evidence type="ECO:0000313" key="2">
    <source>
        <dbReference type="EMBL" id="SEQ48638.1"/>
    </source>
</evidence>
<dbReference type="Proteomes" id="UP000198733">
    <property type="component" value="Unassembled WGS sequence"/>
</dbReference>
<keyword evidence="1" id="KW-0560">Oxidoreductase</keyword>
<dbReference type="EMBL" id="FOEH01000003">
    <property type="protein sequence ID" value="SEQ48638.1"/>
    <property type="molecule type" value="Genomic_DNA"/>
</dbReference>
<dbReference type="SUPFAM" id="SSF54292">
    <property type="entry name" value="2Fe-2S ferredoxin-like"/>
    <property type="match status" value="1"/>
</dbReference>
<accession>A0A1H9GFM5</accession>
<evidence type="ECO:0000256" key="1">
    <source>
        <dbReference type="ARBA" id="ARBA00023002"/>
    </source>
</evidence>
<reference evidence="2 3" key="1">
    <citation type="submission" date="2016-10" db="EMBL/GenBank/DDBJ databases">
        <authorList>
            <person name="Varghese N."/>
            <person name="Submissions S."/>
        </authorList>
    </citation>
    <scope>NUCLEOTIDE SEQUENCE [LARGE SCALE GENOMIC DNA]</scope>
    <source>
        <strain evidence="2 3">CGMCC 1.7734</strain>
    </source>
</reference>
<keyword evidence="3" id="KW-1185">Reference proteome</keyword>
<organism evidence="2 3">
    <name type="scientific">Virgibacillus subterraneus</name>
    <dbReference type="NCBI Taxonomy" id="621109"/>
    <lineage>
        <taxon>Bacteria</taxon>
        <taxon>Bacillati</taxon>
        <taxon>Bacillota</taxon>
        <taxon>Bacilli</taxon>
        <taxon>Bacillales</taxon>
        <taxon>Bacillaceae</taxon>
        <taxon>Virgibacillus</taxon>
    </lineage>
</organism>
<protein>
    <submittedName>
        <fullName evidence="2">Sarcosine oxidase subunit alpha</fullName>
    </submittedName>
</protein>
<dbReference type="Pfam" id="PF13510">
    <property type="entry name" value="Fer2_4"/>
    <property type="match status" value="1"/>
</dbReference>
<dbReference type="RefSeq" id="WP_092504790.1">
    <property type="nucleotide sequence ID" value="NZ_FOEH01000003.1"/>
</dbReference>
<proteinExistence type="predicted"/>
<name>A0A1H9GFM5_9BACI</name>
<comment type="caution">
    <text evidence="2">The sequence shown here is derived from an EMBL/GenBank/DDBJ whole genome shotgun (WGS) entry which is preliminary data.</text>
</comment>
<gene>
    <name evidence="2" type="ORF">SAMN05216232_2583</name>
</gene>
<sequence length="100" mass="11516">MMRITDHPILEDLEKRPVTITFNGMDYQAYEGESIAAALLANHIRVLRYSEKNREPRGIYCGIGHCYECRVTVDGKRSVRACITNVQDQMHIESQDRDDS</sequence>